<keyword evidence="9" id="KW-0227">DNA damage</keyword>
<reference evidence="18" key="1">
    <citation type="submission" date="2022-08" db="UniProtKB">
        <authorList>
            <consortium name="EnsemblMetazoa"/>
        </authorList>
    </citation>
    <scope>IDENTIFICATION</scope>
    <source>
        <strain evidence="18">05x7-T-G4-1.051#20</strain>
    </source>
</reference>
<evidence type="ECO:0000256" key="11">
    <source>
        <dbReference type="ARBA" id="ARBA00022840"/>
    </source>
</evidence>
<dbReference type="Pfam" id="PF02259">
    <property type="entry name" value="FAT"/>
    <property type="match status" value="1"/>
</dbReference>
<dbReference type="GO" id="GO:0004677">
    <property type="term" value="F:DNA-dependent protein kinase activity"/>
    <property type="evidence" value="ECO:0007669"/>
    <property type="project" value="InterPro"/>
</dbReference>
<dbReference type="InterPro" id="IPR011009">
    <property type="entry name" value="Kinase-like_dom_sf"/>
</dbReference>
<organism evidence="18 19">
    <name type="scientific">Magallana gigas</name>
    <name type="common">Pacific oyster</name>
    <name type="synonym">Crassostrea gigas</name>
    <dbReference type="NCBI Taxonomy" id="29159"/>
    <lineage>
        <taxon>Eukaryota</taxon>
        <taxon>Metazoa</taxon>
        <taxon>Spiralia</taxon>
        <taxon>Lophotrochozoa</taxon>
        <taxon>Mollusca</taxon>
        <taxon>Bivalvia</taxon>
        <taxon>Autobranchia</taxon>
        <taxon>Pteriomorphia</taxon>
        <taxon>Ostreida</taxon>
        <taxon>Ostreoidea</taxon>
        <taxon>Ostreidae</taxon>
        <taxon>Magallana</taxon>
    </lineage>
</organism>
<dbReference type="InterPro" id="IPR016024">
    <property type="entry name" value="ARM-type_fold"/>
</dbReference>
<feature type="domain" description="FATC" evidence="17">
    <location>
        <begin position="4109"/>
        <end position="4141"/>
    </location>
</feature>
<evidence type="ECO:0000256" key="4">
    <source>
        <dbReference type="ARBA" id="ARBA00018077"/>
    </source>
</evidence>
<dbReference type="SUPFAM" id="SSF48371">
    <property type="entry name" value="ARM repeat"/>
    <property type="match status" value="3"/>
</dbReference>
<keyword evidence="19" id="KW-1185">Reference proteome</keyword>
<comment type="similarity">
    <text evidence="2">Belongs to the PI3/PI4-kinase family.</text>
</comment>
<evidence type="ECO:0000259" key="16">
    <source>
        <dbReference type="PROSITE" id="PS51189"/>
    </source>
</evidence>
<dbReference type="InterPro" id="IPR046803">
    <property type="entry name" value="DNAPKcs_CC1-2"/>
</dbReference>
<keyword evidence="8" id="KW-0547">Nucleotide-binding</keyword>
<dbReference type="SMART" id="SM01343">
    <property type="entry name" value="FATC"/>
    <property type="match status" value="1"/>
</dbReference>
<dbReference type="PROSITE" id="PS50290">
    <property type="entry name" value="PI3_4_KINASE_3"/>
    <property type="match status" value="1"/>
</dbReference>
<dbReference type="InterPro" id="IPR000403">
    <property type="entry name" value="PI3/4_kinase_cat_dom"/>
</dbReference>
<dbReference type="PROSITE" id="PS51189">
    <property type="entry name" value="FAT"/>
    <property type="match status" value="1"/>
</dbReference>
<dbReference type="GO" id="GO:0005524">
    <property type="term" value="F:ATP binding"/>
    <property type="evidence" value="ECO:0007669"/>
    <property type="project" value="UniProtKB-KW"/>
</dbReference>
<evidence type="ECO:0000256" key="10">
    <source>
        <dbReference type="ARBA" id="ARBA00022777"/>
    </source>
</evidence>
<evidence type="ECO:0000256" key="9">
    <source>
        <dbReference type="ARBA" id="ARBA00022763"/>
    </source>
</evidence>
<dbReference type="InterPro" id="IPR050517">
    <property type="entry name" value="DDR_Repair_Kinase"/>
</dbReference>
<comment type="subcellular location">
    <subcellularLocation>
        <location evidence="1">Nucleus</location>
        <location evidence="1">Nucleolus</location>
    </subcellularLocation>
</comment>
<evidence type="ECO:0000259" key="15">
    <source>
        <dbReference type="PROSITE" id="PS50290"/>
    </source>
</evidence>
<evidence type="ECO:0000256" key="8">
    <source>
        <dbReference type="ARBA" id="ARBA00022741"/>
    </source>
</evidence>
<proteinExistence type="inferred from homology"/>
<evidence type="ECO:0000256" key="12">
    <source>
        <dbReference type="ARBA" id="ARBA00023204"/>
    </source>
</evidence>
<keyword evidence="13" id="KW-0539">Nucleus</keyword>
<dbReference type="PANTHER" id="PTHR11139:SF68">
    <property type="entry name" value="DNA-DEPENDENT PROTEIN KINASE CATALYTIC SUBUNIT"/>
    <property type="match status" value="1"/>
</dbReference>
<dbReference type="Pfam" id="PF20500">
    <property type="entry name" value="DNA-PKcs_N"/>
    <property type="match status" value="1"/>
</dbReference>
<dbReference type="InterPro" id="IPR014009">
    <property type="entry name" value="PIK_FAT"/>
</dbReference>
<feature type="domain" description="PI3K/PI4K catalytic" evidence="15">
    <location>
        <begin position="3736"/>
        <end position="4069"/>
    </location>
</feature>
<dbReference type="Pfam" id="PF19704">
    <property type="entry name" value="DNAPKcs_CC5"/>
    <property type="match status" value="1"/>
</dbReference>
<keyword evidence="10" id="KW-0418">Kinase</keyword>
<evidence type="ECO:0000256" key="7">
    <source>
        <dbReference type="ARBA" id="ARBA00022679"/>
    </source>
</evidence>
<keyword evidence="11" id="KW-0067">ATP-binding</keyword>
<evidence type="ECO:0000256" key="14">
    <source>
        <dbReference type="SAM" id="MobiDB-lite"/>
    </source>
</evidence>
<dbReference type="EC" id="2.7.11.1" evidence="3"/>
<dbReference type="GO" id="GO:0000723">
    <property type="term" value="P:telomere maintenance"/>
    <property type="evidence" value="ECO:0007669"/>
    <property type="project" value="TreeGrafter"/>
</dbReference>
<feature type="compositionally biased region" description="Basic and acidic residues" evidence="14">
    <location>
        <begin position="2720"/>
        <end position="2731"/>
    </location>
</feature>
<dbReference type="PANTHER" id="PTHR11139">
    <property type="entry name" value="ATAXIA TELANGIECTASIA MUTATED ATM -RELATED"/>
    <property type="match status" value="1"/>
</dbReference>
<dbReference type="InterPro" id="IPR037706">
    <property type="entry name" value="DNA-PK_dom"/>
</dbReference>
<keyword evidence="12" id="KW-0234">DNA repair</keyword>
<keyword evidence="6" id="KW-0597">Phosphoprotein</keyword>
<dbReference type="CDD" id="cd05172">
    <property type="entry name" value="PIKKc_DNA-PK"/>
    <property type="match status" value="1"/>
</dbReference>
<dbReference type="Pfam" id="PF00454">
    <property type="entry name" value="PI3_PI4_kinase"/>
    <property type="match status" value="1"/>
</dbReference>
<feature type="domain" description="FAT" evidence="16">
    <location>
        <begin position="2883"/>
        <end position="3532"/>
    </location>
</feature>
<keyword evidence="5" id="KW-0723">Serine/threonine-protein kinase</keyword>
<feature type="compositionally biased region" description="Polar residues" evidence="14">
    <location>
        <begin position="596"/>
        <end position="608"/>
    </location>
</feature>
<dbReference type="Pfam" id="PF20502">
    <property type="entry name" value="DNAPKcs_CC1-2"/>
    <property type="match status" value="1"/>
</dbReference>
<dbReference type="InterPro" id="IPR046804">
    <property type="entry name" value="DNA-PKcs_N"/>
</dbReference>
<evidence type="ECO:0000313" key="18">
    <source>
        <dbReference type="EnsemblMetazoa" id="G1953.1:cds"/>
    </source>
</evidence>
<sequence length="4141" mass="473623">MQHQFPVFGSFFSGSVCQQQAMAASLLEENLRSLNECLTTADNSSKEQADSIVADISQICINESTDKDIDLCCSVLFDKRKGLVSFLSETVTKEEFQTCKQKILEFLSEFVQRIGKKIIPYVFDIKDVCVSLFFRERLAKIKNLSIPVLAKVLELSVGSVNVQDLGIDKMINKFFMELTKSVSKLPASVKESIYVILGLLAEIYPEHMTQYAGKLVDIYLRALKAEMTSKTKKPELSVISGCLEGLASCLVNFTEDEDSQNSYETFKFARMAIDPDINYTRYDVPRAGLKLFSRHSAQFKSQLADDYQGMYQKLKSWSKHNNRELLHLGTAAMEAFLKQISEVLVTKAREGKKEAAMFKFFVTRFKEIMENSSASAKEMSLAIRGYGLLAAPCREFLQQKDVQFMFSEMITKSEQLYLSSDKEDIEDKLYSLPSYLEALGNIIRQLDHVPETYATSIERLMIILAENFPTIHQKQHFFSVKSLLWVLITLMPKGEVFSQILSGFVFQMLIRTCSHPPLIETEDMTESNQSEQTGTKVTFKDFIELWDTLFNSPRIKEFSVADISVEVRLALTEAVYDELIHSVLRMLGKLDLTSQTSTEVAQQQEGPTSSSESEDVSSDPLHGMQPNKPKDFQIFINLVDFCREMLPEKHYKMFGKWLFLFSHTLILQSTEKPLVSGYYKLLSVSMKIANKLNYFQGMVSLSPVKKEVKMEVDSDQKADIHQRGTCFQLIQKFTKEVLVRMKQYKDDLLAACLTFILTLPKEIVSEQMSSVVPAIQLTLSIGLGYLPLAMIALDALDYWSDTLPASVIRPFYPQILPCLDSYLKTMDQGADDVSENTMEMNKSKSGKGRKKLPVRILKGPKTDSKQVFETQLAKVKQRVMTYLGRLGGEVNHALLSGSDVCEEAIAWDAEQHLRFDVPFMDMKPQIYFDPFLPRIVELATKSGDRQTKVAACELLHSLILLCVGRSATQPGRERYSMAPLYKKMFPSILQLACDVDLVTKQLFEPLLMQLIHWFTKNNKAESEESMALLDAIYDGIIQPNDTALRDFCAICLREFLKWSIKQTKNVEKSPINAKSLLKRLYSYALHPGAFKRLGAALAFNNIYTVFREDNAMVNLYTFQILVHFVESMAIAHEDESSMGTQTQCKMVLDHMERIIKVKANVLSKEDKNRTEPKQWSVVKLDIAVRWLMRQCGRPQTDCRHACMKLVHQLAPRITGIKSTKDYFQTFFKSEKASYFIIRFEGKQQKYGLLSCPEMTAVDSSFSVQNAVSWFDHYLAALDCYIWTFGESLLNPDDIFSGEGRKQSKLFQAMQHFLSQVVMEDMDEVGKMFRHEPLTDVYTPKERDEYNRTKCTAVVRTLNFFCVLVARSPASVKKLLPSEILGKDLWNLISMCVLQPSAVGFNLGDVEIIKNLPTEMEQLLKVLNAKLQPDVLAAMCKEFGRLLHGDRDLSGLLNRPLDDPSTDHVFLQQLVSGYQLLHSVGLLSKVSMATELPDLANKLLDYVHSSLICVEGGTKKAQTLSPTAQVTATRMLELSFCLGVQIKKVVICILDESMVEGTAKGYSQSHGELMFTAFKTTVSVHLAKAMAQAVPVLCEHAQKQCYRVMSILVTMVDTVSKDKNLRKQISANVVTSVVEQWKSISSWCLATPELHSMAMLLLTKLVLLDSKVVTDSGSGHFPEVFETYLSMLTEKKTTLSVKCKILELLPFFATLPEPHLKKLKRSLDRLVADHFPIKSTDLPESSPHFKDYIAAIDRLLTSLELSGSEMLLELLISIFCREPKHVYETKILESINRFTRRVPAAKQKSMVDVAYNIFCQEKLYPGEVRRTTIEKVALPILRLVHKSALLEFFTDHMGDLRTTVEAKLVKGSGLENQLTSKLCCFQLLELMYGRLTKEEVFGKSSVINKKFCEVKSVNVDTGKEMTQVIMRTAHEAKGEDVRGEASCVELRRQYHCAAYNLLIAVLSSTQTDAKFYTAFLFKEDEAKGQFVFDNLLDKDKAYVFSSELKAPLSRKKQYVSIRNEVKESNSQNGEADEGESSSLHLASQYLADSSLHEDLNQYDFTATPQMSEGSPREKVLTVRKSSYTDEEDDTDTKVMVEDDYVELEMDELNQHECMANMIALLKHMQRAKIIPLVESGVVPELPAWMKNLNDKLRSPRTHNNIKYFITKLIINTAEIFRPYARDWIRPLTQMIISGLFTGLNYFVIDVIVTIMSWHQVAIPQDTVEDRAMSSRLVEFVMGYVYNDTRPVYRNNLELLKTLLQVWKDRVEIPYNIVYKHLKQPDETKKESCVGIQLMGVVLSAKFPPFAPTAPVDQEKFFTTVAQYMRNRYKAVYAATAEVVGMIFKHLAEKDRQTEGTFHDYVVNLMNSLQQSNPGNFLLCIHRMHLHYPPIADRFMNRLLFVLPNLHAEFRNRCLEIVLTRIDTLENVYVELKSKGLLAFLTHRDDETQVIALKIVKSIQSKLQPSEVSELLPLICGFCVSPSIPCRNVMYDILMWVYDNYREDESETADTIMQQTKESLLKGLGDDDMQCRLLVQNFWSSETRVPGTTLDRLVAMLEAMYSPVTEKQFLSYATNLVLEMTSKSPDYQREMFESPLEDCKFQDYNVKSSWKQRHAAMTPLFANTMATQSMMDDDESYSGEIRATQDAQQFSATLDASKAPFNWLTGSSLDTFTDYSTVGSETSSSLLFTVGTQDMALRTGLKPKRKPGPGFGRPRAGASTKPAERSRNEDQDSEMYRLKRRFLRDEEQTKTYFIKRHTRLEKMREEALREQKSRREHQVTMYRKYRKGDLPDIQIKYSYIIAPLQAVAHRDSSVAKLLFGAIFKGIFSKMDEVKTEREVQETIQQIQKSIGVVLTTSIQYFTPFISCLLDVLYSLRSKLKVDVSDVSSAAMFGNIQPLGICVLEEQLISQDEDERPSKRGRSDNAVVSTDTLSWIELARLYKSVKEYDVLLGIFSGRIGTQDITKEAVQMEARGDYYKAVKLYNQALSCNDWDENPPTIEVDMWDESRMECLDNLSQWKELEGVAMSGISSTSISQVWKDTYYQEHYLPYIIRSKVKLMLQGDGDQQPLLTFIDDCMKQTEQKALIESRYSEELALMYIWQADYDRARHYSTLATQQFLLDWSSTDSLMSVSRKSQLQRLQPLVELQEFLSFMASEGNFTSVTPANSLIERWQARALHPLLDTEAVWDNVVTNRMVFLDHISNRLSTSLVKKEEDAMEEDEEDLFLASKIHLRLKMADSSCHKRNHKLALNILADIHKNYRDKENEILNLEWSHLYAKTHQLSAMSADTDWTNDIFSSVITTIDRLGKFKDSSLFEREAGLGRRHFVLLGQAFGLLVKGVQSENCFSSLSDKNSEKIIGISKASKLDPRELARCLVEEGYNQMRKSLSYDGRGSRTCRYGLEEAYLALAQYCNKFLRMAEDDSDKESLNLSKECQKNFPETITVCLLNAMKLDSMEARQRFPRLLQLVEMYPEIRSTFVEKSGQVPCWMFIMWISQMMALLDKPEGSTVHHILTELAETYPQAVVYPFKLSSEGYKFTNKKDEAFVAKLGCTLGDEQLPLVPKFISALEHMSQPDQIFKDWFDDTRLKFMKNKPDKKAMKEEYQIMYKKVLEFTETAGRGASQRSQTEETLSMVDKGKYPKKFAERFKKDVDSCFGKNGEKILDMSFSKLASAYKKVYKDMDFEVKEKNLKPPANLKDYCQWLANFNPSIQGKDLEIPGQYDGVKKPMPEYHIKVVGFDQRVKVMTSIRKPKRITIRGNDEREYHYLVKGGEDLRQDQRIEQLFFLMNQALESDPACKQRNLKIKTYQVIPMTSRVGLIEWMNDTIPLKEFLICNLTEQEAKFVSGKQGPSSLHNSWIMKLSKDPRDFPQGYMQMYLKYNMTETRRELQKKENIIPWDLSRRAFHKMSTSPEAFHVLRCKCASTHALISICQYVLGIGDRHLSNFMINLKNGEMVGIDFGHAFGSATQFLPIPELIPFRLTRQLRNLMMPLQVHGLMESTMIHTLRALRNNCDLLLNTMDIFVKEPSVDWLVNAEKQMNEMKVEVSPEDEVQWYPKEKIEYVKRKLRGDNPVCISREELKLGHSKKPAFPALERVLQGDKRENVRAQLPASGLTVEQQVAALIDQATDPNIVGRVWGGWEPWM</sequence>
<dbReference type="Gene3D" id="1.10.1070.11">
    <property type="entry name" value="Phosphatidylinositol 3-/4-kinase, catalytic domain"/>
    <property type="match status" value="1"/>
</dbReference>
<dbReference type="InterPro" id="IPR036940">
    <property type="entry name" value="PI3/4_kinase_cat_sf"/>
</dbReference>
<evidence type="ECO:0000256" key="1">
    <source>
        <dbReference type="ARBA" id="ARBA00004604"/>
    </source>
</evidence>
<dbReference type="GO" id="GO:0005730">
    <property type="term" value="C:nucleolus"/>
    <property type="evidence" value="ECO:0007669"/>
    <property type="project" value="UniProtKB-SubCell"/>
</dbReference>
<dbReference type="InterPro" id="IPR003152">
    <property type="entry name" value="FATC_dom"/>
</dbReference>
<dbReference type="Proteomes" id="UP000005408">
    <property type="component" value="Unassembled WGS sequence"/>
</dbReference>
<dbReference type="FunFam" id="1.10.1070.11:FF:000041">
    <property type="entry name" value="DNA-dependent protein kinase catalytic subunit"/>
    <property type="match status" value="1"/>
</dbReference>
<dbReference type="InterPro" id="IPR012582">
    <property type="entry name" value="DNAPKcs_CC3"/>
</dbReference>
<evidence type="ECO:0000256" key="6">
    <source>
        <dbReference type="ARBA" id="ARBA00022553"/>
    </source>
</evidence>
<feature type="region of interest" description="Disordered" evidence="14">
    <location>
        <begin position="2697"/>
        <end position="2731"/>
    </location>
</feature>
<feature type="region of interest" description="Disordered" evidence="14">
    <location>
        <begin position="2061"/>
        <end position="2090"/>
    </location>
</feature>
<dbReference type="Pfam" id="PF02260">
    <property type="entry name" value="FATC"/>
    <property type="match status" value="1"/>
</dbReference>
<accession>A0A8W8JI75</accession>
<dbReference type="PROSITE" id="PS00916">
    <property type="entry name" value="PI3_4_KINASE_2"/>
    <property type="match status" value="1"/>
</dbReference>
<dbReference type="PROSITE" id="PS51190">
    <property type="entry name" value="FATC"/>
    <property type="match status" value="1"/>
</dbReference>
<dbReference type="PROSITE" id="PS00915">
    <property type="entry name" value="PI3_4_KINASE_1"/>
    <property type="match status" value="1"/>
</dbReference>
<dbReference type="SMR" id="A0A8W8JI75"/>
<dbReference type="GO" id="GO:0006303">
    <property type="term" value="P:double-strand break repair via nonhomologous end joining"/>
    <property type="evidence" value="ECO:0007669"/>
    <property type="project" value="InterPro"/>
</dbReference>
<dbReference type="EnsemblMetazoa" id="G1953.1">
    <property type="protein sequence ID" value="G1953.1:cds"/>
    <property type="gene ID" value="G1953"/>
</dbReference>
<feature type="region of interest" description="Disordered" evidence="14">
    <location>
        <begin position="596"/>
        <end position="627"/>
    </location>
</feature>
<dbReference type="SMART" id="SM00146">
    <property type="entry name" value="PI3Kc"/>
    <property type="match status" value="1"/>
</dbReference>
<name>A0A8W8JI75_MAGGI</name>
<dbReference type="InterPro" id="IPR045581">
    <property type="entry name" value="DNAPKcs_CC5"/>
</dbReference>
<dbReference type="SUPFAM" id="SSF56112">
    <property type="entry name" value="Protein kinase-like (PK-like)"/>
    <property type="match status" value="1"/>
</dbReference>
<keyword evidence="7" id="KW-0808">Transferase</keyword>
<dbReference type="InterPro" id="IPR003151">
    <property type="entry name" value="PIK-rel_kinase_FAT"/>
</dbReference>
<dbReference type="FunFam" id="3.30.1010.10:FF:000013">
    <property type="entry name" value="Protein kinase, DNA-activated, catalytic subunit"/>
    <property type="match status" value="1"/>
</dbReference>
<dbReference type="GO" id="GO:0008630">
    <property type="term" value="P:intrinsic apoptotic signaling pathway in response to DNA damage"/>
    <property type="evidence" value="ECO:0007669"/>
    <property type="project" value="TreeGrafter"/>
</dbReference>
<dbReference type="InterPro" id="IPR018936">
    <property type="entry name" value="PI3/4_kinase_CS"/>
</dbReference>
<dbReference type="Pfam" id="PF08163">
    <property type="entry name" value="DNAPKcs_CC3"/>
    <property type="match status" value="1"/>
</dbReference>
<protein>
    <recommendedName>
        <fullName evidence="4">DNA-dependent protein kinase catalytic subunit</fullName>
        <ecNumber evidence="3">2.7.11.1</ecNumber>
    </recommendedName>
</protein>
<evidence type="ECO:0000256" key="2">
    <source>
        <dbReference type="ARBA" id="ARBA00011031"/>
    </source>
</evidence>
<evidence type="ECO:0000256" key="13">
    <source>
        <dbReference type="ARBA" id="ARBA00023242"/>
    </source>
</evidence>
<evidence type="ECO:0000313" key="19">
    <source>
        <dbReference type="Proteomes" id="UP000005408"/>
    </source>
</evidence>
<evidence type="ECO:0000256" key="5">
    <source>
        <dbReference type="ARBA" id="ARBA00022527"/>
    </source>
</evidence>
<dbReference type="SMART" id="SM01344">
    <property type="entry name" value="NUC194"/>
    <property type="match status" value="1"/>
</dbReference>
<dbReference type="Gene3D" id="3.30.1010.10">
    <property type="entry name" value="Phosphatidylinositol 3-kinase Catalytic Subunit, Chain A, domain 4"/>
    <property type="match status" value="1"/>
</dbReference>
<evidence type="ECO:0000256" key="3">
    <source>
        <dbReference type="ARBA" id="ARBA00012513"/>
    </source>
</evidence>
<evidence type="ECO:0000259" key="17">
    <source>
        <dbReference type="PROSITE" id="PS51190"/>
    </source>
</evidence>